<organism evidence="1 2">
    <name type="scientific">Plasmodium vivax</name>
    <name type="common">malaria parasite P. vivax</name>
    <dbReference type="NCBI Taxonomy" id="5855"/>
    <lineage>
        <taxon>Eukaryota</taxon>
        <taxon>Sar</taxon>
        <taxon>Alveolata</taxon>
        <taxon>Apicomplexa</taxon>
        <taxon>Aconoidasida</taxon>
        <taxon>Haemosporida</taxon>
        <taxon>Plasmodiidae</taxon>
        <taxon>Plasmodium</taxon>
        <taxon>Plasmodium (Plasmodium)</taxon>
    </lineage>
</organism>
<proteinExistence type="predicted"/>
<dbReference type="InterPro" id="IPR008780">
    <property type="entry name" value="Plasmodium_Vir"/>
</dbReference>
<evidence type="ECO:0000313" key="2">
    <source>
        <dbReference type="Proteomes" id="UP000305196"/>
    </source>
</evidence>
<dbReference type="EMBL" id="FLYI01000522">
    <property type="protein sequence ID" value="SCA60867.1"/>
    <property type="molecule type" value="Genomic_DNA"/>
</dbReference>
<dbReference type="AlphaFoldDB" id="A0A1G4E8L5"/>
<protein>
    <recommendedName>
        <fullName evidence="3">VIR protein</fullName>
    </recommendedName>
</protein>
<name>A0A1G4E8L5_PLAVI</name>
<dbReference type="VEuPathDB" id="PlasmoDB:PVX_053690"/>
<dbReference type="VEuPathDB" id="PlasmoDB:PVP01_0002540"/>
<dbReference type="Pfam" id="PF05795">
    <property type="entry name" value="Plasmodium_Vir"/>
    <property type="match status" value="1"/>
</dbReference>
<evidence type="ECO:0000313" key="1">
    <source>
        <dbReference type="EMBL" id="SCA60867.1"/>
    </source>
</evidence>
<evidence type="ECO:0008006" key="3">
    <source>
        <dbReference type="Google" id="ProtNLM"/>
    </source>
</evidence>
<reference evidence="1 2" key="1">
    <citation type="submission" date="2016-07" db="EMBL/GenBank/DDBJ databases">
        <authorList>
            <consortium name="Pathogen Informatics"/>
        </authorList>
    </citation>
    <scope>NUCLEOTIDE SEQUENCE [LARGE SCALE GENOMIC DNA]</scope>
</reference>
<accession>A0A1G4E8L5</accession>
<sequence length="317" mass="37208">MRPVQSEKKKLYDFFENISRYIINGKSIEDIIDMDKSYTYCNSFTTMWGKKLGNKEIAENICYRFISLYKYLSGGKNNYTDDTNYIKDCGFLNYWVNWKIHKGEFKEDTSVSDFYEYMDSHVLHYYHYELSKDLIYDIDKEELNNMNKLFNLYEKYTKLNDIIDDETGINKQSLFSVSTECCTDYIKASNICNPDNNNIKSKFCEKLTDFKSKYGKLYDEVFGKGPHFSDYFIRLSECGNTKIMSNTLLGSMVGIIPLFGILYKFTPVGQMFKSNIGILNNDFSNNDIEMTKISLIDQECEQSTFQQGTYNIKYQSL</sequence>
<dbReference type="Proteomes" id="UP000305196">
    <property type="component" value="Unassembled WGS sequence"/>
</dbReference>
<gene>
    <name evidence="1" type="ORF">PVC01_000135300</name>
</gene>
<dbReference type="VEuPathDB" id="PlasmoDB:PVPAM_060007600"/>